<feature type="compositionally biased region" description="Acidic residues" evidence="1">
    <location>
        <begin position="161"/>
        <end position="179"/>
    </location>
</feature>
<dbReference type="Proteomes" id="UP001054857">
    <property type="component" value="Unassembled WGS sequence"/>
</dbReference>
<name>A0AAD3E0V0_9CHLO</name>
<dbReference type="AlphaFoldDB" id="A0AAD3E0V0"/>
<evidence type="ECO:0000313" key="3">
    <source>
        <dbReference type="Proteomes" id="UP001054857"/>
    </source>
</evidence>
<keyword evidence="3" id="KW-1185">Reference proteome</keyword>
<reference evidence="2 3" key="1">
    <citation type="journal article" date="2021" name="Sci. Rep.">
        <title>Genome sequencing of the multicellular alga Astrephomene provides insights into convergent evolution of germ-soma differentiation.</title>
        <authorList>
            <person name="Yamashita S."/>
            <person name="Yamamoto K."/>
            <person name="Matsuzaki R."/>
            <person name="Suzuki S."/>
            <person name="Yamaguchi H."/>
            <person name="Hirooka S."/>
            <person name="Minakuchi Y."/>
            <person name="Miyagishima S."/>
            <person name="Kawachi M."/>
            <person name="Toyoda A."/>
            <person name="Nozaki H."/>
        </authorList>
    </citation>
    <scope>NUCLEOTIDE SEQUENCE [LARGE SCALE GENOMIC DNA]</scope>
    <source>
        <strain evidence="2 3">NIES-4017</strain>
    </source>
</reference>
<gene>
    <name evidence="2" type="ORF">Agub_g13905</name>
</gene>
<dbReference type="Gene3D" id="3.10.110.10">
    <property type="entry name" value="Ubiquitin Conjugating Enzyme"/>
    <property type="match status" value="1"/>
</dbReference>
<feature type="region of interest" description="Disordered" evidence="1">
    <location>
        <begin position="424"/>
        <end position="446"/>
    </location>
</feature>
<dbReference type="CDD" id="cd23802">
    <property type="entry name" value="UBCc_UBE2Q"/>
    <property type="match status" value="1"/>
</dbReference>
<feature type="non-terminal residue" evidence="2">
    <location>
        <position position="1"/>
    </location>
</feature>
<comment type="caution">
    <text evidence="2">The sequence shown here is derived from an EMBL/GenBank/DDBJ whole genome shotgun (WGS) entry which is preliminary data.</text>
</comment>
<protein>
    <submittedName>
        <fullName evidence="2">Uncharacterized protein</fullName>
    </submittedName>
</protein>
<proteinExistence type="predicted"/>
<dbReference type="InterPro" id="IPR016135">
    <property type="entry name" value="UBQ-conjugating_enzyme/RWD"/>
</dbReference>
<accession>A0AAD3E0V0</accession>
<organism evidence="2 3">
    <name type="scientific">Astrephomene gubernaculifera</name>
    <dbReference type="NCBI Taxonomy" id="47775"/>
    <lineage>
        <taxon>Eukaryota</taxon>
        <taxon>Viridiplantae</taxon>
        <taxon>Chlorophyta</taxon>
        <taxon>core chlorophytes</taxon>
        <taxon>Chlorophyceae</taxon>
        <taxon>CS clade</taxon>
        <taxon>Chlamydomonadales</taxon>
        <taxon>Astrephomenaceae</taxon>
        <taxon>Astrephomene</taxon>
    </lineage>
</organism>
<sequence length="446" mass="49305">MTVNAACKAALEQLREYFSSLGDKSPIRSLSLDEGGIAFIVCTPSEQHRITVCWTEADNYPNSGCILFGPEPVSELSERFQDRGELRDVVREVLRVFGIQMDIPGAQQATPAAMEEDSPAGKRRSGSDSGMDEGSDDDWDNVQSGSEDNDDHGSDGSSGQFEDEEEEQDEEQDEDDDDRDLIILCSSNMGRWERHEARLEAAAAAAAEGDAAKQQLSSMQGLAAKRQIFSSREAFAMLSRELLDFLRGRHLDCSVETEGDDLFHWVLDLGSFAEGSGMAKDMREVSRRYFYSTVRLRLRFMRGLYPFYPFAVEVVWPRLAGPLLGAVASHPMLATDKWDPFRPVMATVAQIKKYLEAHARVDLDHPGNDIRRHPHSTYSPLECGLARLEALSGVAPEGLSRSEAAELYAARDSYDKDAARLQALVDSGNKKRARPDAAGAGKRSKA</sequence>
<feature type="compositionally biased region" description="Acidic residues" evidence="1">
    <location>
        <begin position="130"/>
        <end position="140"/>
    </location>
</feature>
<evidence type="ECO:0000313" key="2">
    <source>
        <dbReference type="EMBL" id="GFR51569.1"/>
    </source>
</evidence>
<dbReference type="EMBL" id="BMAR01000051">
    <property type="protein sequence ID" value="GFR51569.1"/>
    <property type="molecule type" value="Genomic_DNA"/>
</dbReference>
<feature type="region of interest" description="Disordered" evidence="1">
    <location>
        <begin position="106"/>
        <end position="180"/>
    </location>
</feature>
<evidence type="ECO:0000256" key="1">
    <source>
        <dbReference type="SAM" id="MobiDB-lite"/>
    </source>
</evidence>